<organism evidence="1 2">
    <name type="scientific">Iodidimonas nitroreducens</name>
    <dbReference type="NCBI Taxonomy" id="1236968"/>
    <lineage>
        <taxon>Bacteria</taxon>
        <taxon>Pseudomonadati</taxon>
        <taxon>Pseudomonadota</taxon>
        <taxon>Alphaproteobacteria</taxon>
        <taxon>Iodidimonadales</taxon>
        <taxon>Iodidimonadaceae</taxon>
        <taxon>Iodidimonas</taxon>
    </lineage>
</organism>
<name>A0A5A7N5Q0_9PROT</name>
<sequence length="136" mass="14761">MLASAVGGASAYKQTIRETENPRSIERRVFKSVTASLEMLAHEKPPFKPDIMRARNDALARNSQLWGVVLFEVSDQENALPMALRAQLINMALYVDRTTPDVVAGKRPMDSLIDLNQSIIRGLEGIASGDGGGHGA</sequence>
<dbReference type="GO" id="GO:0044781">
    <property type="term" value="P:bacterial-type flagellum organization"/>
    <property type="evidence" value="ECO:0007669"/>
    <property type="project" value="InterPro"/>
</dbReference>
<keyword evidence="2" id="KW-1185">Reference proteome</keyword>
<accession>A0A5A7N5Q0</accession>
<dbReference type="EMBL" id="BKCN01000003">
    <property type="protein sequence ID" value="GER03327.1"/>
    <property type="molecule type" value="Genomic_DNA"/>
</dbReference>
<dbReference type="RefSeq" id="WP_042083032.1">
    <property type="nucleotide sequence ID" value="NZ_BKCN01000003.1"/>
</dbReference>
<proteinExistence type="predicted"/>
<evidence type="ECO:0000313" key="1">
    <source>
        <dbReference type="EMBL" id="GER03327.1"/>
    </source>
</evidence>
<evidence type="ECO:0000313" key="2">
    <source>
        <dbReference type="Proteomes" id="UP000324996"/>
    </source>
</evidence>
<gene>
    <name evidence="1" type="ORF">JCM17846_10090</name>
</gene>
<reference evidence="1 2" key="1">
    <citation type="submission" date="2019-09" db="EMBL/GenBank/DDBJ databases">
        <title>NBRP : Genome information of microbial organism related human and environment.</title>
        <authorList>
            <person name="Hattori M."/>
            <person name="Oshima K."/>
            <person name="Inaba H."/>
            <person name="Suda W."/>
            <person name="Sakamoto M."/>
            <person name="Iino T."/>
            <person name="Kitahara M."/>
            <person name="Oshida Y."/>
            <person name="Iida T."/>
            <person name="Kudo T."/>
            <person name="Itoh T."/>
            <person name="Ohkuma M."/>
        </authorList>
    </citation>
    <scope>NUCLEOTIDE SEQUENCE [LARGE SCALE GENOMIC DNA]</scope>
    <source>
        <strain evidence="1 2">Q-1</strain>
    </source>
</reference>
<comment type="caution">
    <text evidence="1">The sequence shown here is derived from an EMBL/GenBank/DDBJ whole genome shotgun (WGS) entry which is preliminary data.</text>
</comment>
<dbReference type="InterPro" id="IPR010845">
    <property type="entry name" value="FlaF"/>
</dbReference>
<dbReference type="Proteomes" id="UP000324996">
    <property type="component" value="Unassembled WGS sequence"/>
</dbReference>
<protein>
    <recommendedName>
        <fullName evidence="3">Flagellar protein FlaF</fullName>
    </recommendedName>
</protein>
<dbReference type="AlphaFoldDB" id="A0A5A7N5Q0"/>
<evidence type="ECO:0008006" key="3">
    <source>
        <dbReference type="Google" id="ProtNLM"/>
    </source>
</evidence>
<dbReference type="Pfam" id="PF07309">
    <property type="entry name" value="FlaF"/>
    <property type="match status" value="1"/>
</dbReference>